<evidence type="ECO:0000313" key="3">
    <source>
        <dbReference type="Proteomes" id="UP000007305"/>
    </source>
</evidence>
<gene>
    <name evidence="2" type="primary">LOC100383986</name>
</gene>
<name>C0PKI3_MAIZE</name>
<reference evidence="3" key="2">
    <citation type="journal article" date="2009" name="Science">
        <title>The B73 maize genome: complexity, diversity, and dynamics.</title>
        <authorList>
            <person name="Schnable P.S."/>
            <person name="Ware D."/>
            <person name="Fulton R.S."/>
            <person name="Stein J.C."/>
            <person name="Wei F."/>
            <person name="Pasternak S."/>
            <person name="Liang C."/>
            <person name="Zhang J."/>
            <person name="Fulton L."/>
            <person name="Graves T.A."/>
            <person name="Minx P."/>
            <person name="Reily A.D."/>
            <person name="Courtney L."/>
            <person name="Kruchowski S.S."/>
            <person name="Tomlinson C."/>
            <person name="Strong C."/>
            <person name="Delehaunty K."/>
            <person name="Fronick C."/>
            <person name="Courtney B."/>
            <person name="Rock S.M."/>
            <person name="Belter E."/>
            <person name="Du F."/>
            <person name="Kim K."/>
            <person name="Abbott R.M."/>
            <person name="Cotton M."/>
            <person name="Levy A."/>
            <person name="Marchetto P."/>
            <person name="Ochoa K."/>
            <person name="Jackson S.M."/>
            <person name="Gillam B."/>
            <person name="Chen W."/>
            <person name="Yan L."/>
            <person name="Higginbotham J."/>
            <person name="Cardenas M."/>
            <person name="Waligorski J."/>
            <person name="Applebaum E."/>
            <person name="Phelps L."/>
            <person name="Falcone J."/>
            <person name="Kanchi K."/>
            <person name="Thane T."/>
            <person name="Scimone A."/>
            <person name="Thane N."/>
            <person name="Henke J."/>
            <person name="Wang T."/>
            <person name="Ruppert J."/>
            <person name="Shah N."/>
            <person name="Rotter K."/>
            <person name="Hodges J."/>
            <person name="Ingenthron E."/>
            <person name="Cordes M."/>
            <person name="Kohlberg S."/>
            <person name="Sgro J."/>
            <person name="Delgado B."/>
            <person name="Mead K."/>
            <person name="Chinwalla A."/>
            <person name="Leonard S."/>
            <person name="Crouse K."/>
            <person name="Collura K."/>
            <person name="Kudrna D."/>
            <person name="Currie J."/>
            <person name="He R."/>
            <person name="Angelova A."/>
            <person name="Rajasekar S."/>
            <person name="Mueller T."/>
            <person name="Lomeli R."/>
            <person name="Scara G."/>
            <person name="Ko A."/>
            <person name="Delaney K."/>
            <person name="Wissotski M."/>
            <person name="Lopez G."/>
            <person name="Campos D."/>
            <person name="Braidotti M."/>
            <person name="Ashley E."/>
            <person name="Golser W."/>
            <person name="Kim H."/>
            <person name="Lee S."/>
            <person name="Lin J."/>
            <person name="Dujmic Z."/>
            <person name="Kim W."/>
            <person name="Talag J."/>
            <person name="Zuccolo A."/>
            <person name="Fan C."/>
            <person name="Sebastian A."/>
            <person name="Kramer M."/>
            <person name="Spiegel L."/>
            <person name="Nascimento L."/>
            <person name="Zutavern T."/>
            <person name="Miller B."/>
            <person name="Ambroise C."/>
            <person name="Muller S."/>
            <person name="Spooner W."/>
            <person name="Narechania A."/>
            <person name="Ren L."/>
            <person name="Wei S."/>
            <person name="Kumari S."/>
            <person name="Faga B."/>
            <person name="Levy M.J."/>
            <person name="McMahan L."/>
            <person name="Van Buren P."/>
            <person name="Vaughn M.W."/>
            <person name="Ying K."/>
            <person name="Yeh C.-T."/>
            <person name="Emrich S.J."/>
            <person name="Jia Y."/>
            <person name="Kalyanaraman A."/>
            <person name="Hsia A.-P."/>
            <person name="Barbazuk W.B."/>
            <person name="Baucom R.S."/>
            <person name="Brutnell T.P."/>
            <person name="Carpita N.C."/>
            <person name="Chaparro C."/>
            <person name="Chia J.-M."/>
            <person name="Deragon J.-M."/>
            <person name="Estill J.C."/>
            <person name="Fu Y."/>
            <person name="Jeddeloh J.A."/>
            <person name="Han Y."/>
            <person name="Lee H."/>
            <person name="Li P."/>
            <person name="Lisch D.R."/>
            <person name="Liu S."/>
            <person name="Liu Z."/>
            <person name="Nagel D.H."/>
            <person name="McCann M.C."/>
            <person name="SanMiguel P."/>
            <person name="Myers A.M."/>
            <person name="Nettleton D."/>
            <person name="Nguyen J."/>
            <person name="Penning B.W."/>
            <person name="Ponnala L."/>
            <person name="Schneider K.L."/>
            <person name="Schwartz D.C."/>
            <person name="Sharma A."/>
            <person name="Soderlund C."/>
            <person name="Springer N.M."/>
            <person name="Sun Q."/>
            <person name="Wang H."/>
            <person name="Waterman M."/>
            <person name="Westerman R."/>
            <person name="Wolfgruber T.K."/>
            <person name="Yang L."/>
            <person name="Yu Y."/>
            <person name="Zhang L."/>
            <person name="Zhou S."/>
            <person name="Zhu Q."/>
            <person name="Bennetzen J.L."/>
            <person name="Dawe R.K."/>
            <person name="Jiang J."/>
            <person name="Jiang N."/>
            <person name="Presting G.G."/>
            <person name="Wessler S.R."/>
            <person name="Aluru S."/>
            <person name="Martienssen R.A."/>
            <person name="Clifton S.W."/>
            <person name="McCombie W.R."/>
            <person name="Wing R.A."/>
            <person name="Wilson R.K."/>
        </authorList>
    </citation>
    <scope>NUCLEOTIDE SEQUENCE [LARGE SCALE GENOMIC DNA]</scope>
    <source>
        <strain evidence="3">cv. B73</strain>
    </source>
</reference>
<protein>
    <submittedName>
        <fullName evidence="1 2">Uncharacterized protein</fullName>
    </submittedName>
</protein>
<keyword evidence="3" id="KW-1185">Reference proteome</keyword>
<organism evidence="1">
    <name type="scientific">Zea mays</name>
    <name type="common">Maize</name>
    <dbReference type="NCBI Taxonomy" id="4577"/>
    <lineage>
        <taxon>Eukaryota</taxon>
        <taxon>Viridiplantae</taxon>
        <taxon>Streptophyta</taxon>
        <taxon>Embryophyta</taxon>
        <taxon>Tracheophyta</taxon>
        <taxon>Spermatophyta</taxon>
        <taxon>Magnoliopsida</taxon>
        <taxon>Liliopsida</taxon>
        <taxon>Poales</taxon>
        <taxon>Poaceae</taxon>
        <taxon>PACMAD clade</taxon>
        <taxon>Panicoideae</taxon>
        <taxon>Andropogonodae</taxon>
        <taxon>Andropogoneae</taxon>
        <taxon>Tripsacinae</taxon>
        <taxon>Zea</taxon>
    </lineage>
</organism>
<dbReference type="AlphaFoldDB" id="C0PKI3"/>
<reference evidence="2" key="4">
    <citation type="submission" date="2021-05" db="UniProtKB">
        <authorList>
            <consortium name="EnsemblPlants"/>
        </authorList>
    </citation>
    <scope>IDENTIFICATION</scope>
    <source>
        <strain evidence="2">cv. B73</strain>
    </source>
</reference>
<dbReference type="OrthoDB" id="72772at2759"/>
<dbReference type="Gramene" id="Zm00001eb291290_T006">
    <property type="protein sequence ID" value="Zm00001eb291290_P006"/>
    <property type="gene ID" value="Zm00001eb291290"/>
</dbReference>
<dbReference type="PANTHER" id="PTHR15157:SF22">
    <property type="entry name" value="UV RADIATION RESISTANCE-ASSOCIATED GENE PROTEIN"/>
    <property type="match status" value="1"/>
</dbReference>
<evidence type="ECO:0000313" key="2">
    <source>
        <dbReference type="EnsemblPlants" id="Zm00001eb291290_P006"/>
    </source>
</evidence>
<reference evidence="2" key="3">
    <citation type="submission" date="2019-07" db="EMBL/GenBank/DDBJ databases">
        <authorList>
            <person name="Seetharam A."/>
            <person name="Woodhouse M."/>
            <person name="Cannon E."/>
        </authorList>
    </citation>
    <scope>NUCLEOTIDE SEQUENCE [LARGE SCALE GENOMIC DNA]</scope>
    <source>
        <strain evidence="2">cv. B73</strain>
    </source>
</reference>
<reference evidence="1" key="1">
    <citation type="journal article" date="2009" name="PLoS Genet.">
        <title>Sequencing, mapping, and analysis of 27,455 maize full-length cDNAs.</title>
        <authorList>
            <person name="Soderlund C."/>
            <person name="Descour A."/>
            <person name="Kudrna D."/>
            <person name="Bomhoff M."/>
            <person name="Boyd L."/>
            <person name="Currie J."/>
            <person name="Angelova A."/>
            <person name="Collura K."/>
            <person name="Wissotski M."/>
            <person name="Ashley E."/>
            <person name="Morrow D."/>
            <person name="Fernandes J."/>
            <person name="Walbot V."/>
            <person name="Yu Y."/>
        </authorList>
    </citation>
    <scope>NUCLEOTIDE SEQUENCE</scope>
    <source>
        <strain evidence="1">B73</strain>
    </source>
</reference>
<dbReference type="EnsemblPlants" id="Zm00001eb291290_T006">
    <property type="protein sequence ID" value="Zm00001eb291290_P006"/>
    <property type="gene ID" value="Zm00001eb291290"/>
</dbReference>
<evidence type="ECO:0000313" key="1">
    <source>
        <dbReference type="EMBL" id="ACN35699.1"/>
    </source>
</evidence>
<proteinExistence type="evidence at transcript level"/>
<accession>C0PKI3</accession>
<dbReference type="ExpressionAtlas" id="C0PKI3">
    <property type="expression patterns" value="baseline and differential"/>
</dbReference>
<dbReference type="Proteomes" id="UP000007305">
    <property type="component" value="Chromosome 6"/>
</dbReference>
<dbReference type="PANTHER" id="PTHR15157">
    <property type="entry name" value="UV RADIATION RESISTANCE-ASSOCIATED GENE PROTEIN"/>
    <property type="match status" value="1"/>
</dbReference>
<sequence length="262" mass="29619">MGAAAACSLRLCHTSPSAATVRREALRQAEELDELTRMVDLQQARLEAAVVGRRRALEAVERGKERLQEQIDRVLPLSRSLTAAHHRVQEAKEALSGDKFRLKDLQRLLRTRQQCMVSQVAGLYPVRVFHDLPRHAENPCADTNGEHVTLPEENRTFSGGDGTHLPTIIKSPEARGWTFFGWDIMKHKMKQKSYRNKVLQRSAAVLGYAAHVSFSYEVFLLCSITNIPTYATFGTGNFHTNKFFFTGNMLETEKNPLIKWGI</sequence>
<dbReference type="EMBL" id="BT068802">
    <property type="protein sequence ID" value="ACN35699.1"/>
    <property type="molecule type" value="mRNA"/>
</dbReference>